<dbReference type="RefSeq" id="WP_084111620.1">
    <property type="nucleotide sequence ID" value="NZ_CP017675.1"/>
</dbReference>
<evidence type="ECO:0000259" key="3">
    <source>
        <dbReference type="Pfam" id="PF02397"/>
    </source>
</evidence>
<comment type="similarity">
    <text evidence="1">Belongs to the bacterial sugar transferase family.</text>
</comment>
<keyword evidence="5" id="KW-1185">Reference proteome</keyword>
<keyword evidence="2" id="KW-0812">Transmembrane</keyword>
<feature type="domain" description="Bacterial sugar transferase" evidence="3">
    <location>
        <begin position="228"/>
        <end position="408"/>
    </location>
</feature>
<feature type="transmembrane region" description="Helical" evidence="2">
    <location>
        <begin position="50"/>
        <end position="70"/>
    </location>
</feature>
<proteinExistence type="inferred from homology"/>
<dbReference type="EMBL" id="CP017675">
    <property type="protein sequence ID" value="APB34012.1"/>
    <property type="molecule type" value="Genomic_DNA"/>
</dbReference>
<evidence type="ECO:0000313" key="4">
    <source>
        <dbReference type="EMBL" id="APB34012.1"/>
    </source>
</evidence>
<feature type="transmembrane region" description="Helical" evidence="2">
    <location>
        <begin position="110"/>
        <end position="127"/>
    </location>
</feature>
<accession>A0A1J0ADJ8</accession>
<gene>
    <name evidence="4" type="ORF">GlitD10_1687</name>
</gene>
<protein>
    <submittedName>
        <fullName evidence="4">LPS sugar transferase</fullName>
    </submittedName>
</protein>
<dbReference type="GO" id="GO:0016780">
    <property type="term" value="F:phosphotransferase activity, for other substituted phosphate groups"/>
    <property type="evidence" value="ECO:0007669"/>
    <property type="project" value="TreeGrafter"/>
</dbReference>
<dbReference type="Pfam" id="PF02397">
    <property type="entry name" value="Bac_transf"/>
    <property type="match status" value="1"/>
</dbReference>
<dbReference type="STRING" id="1188229.GlitD10_1687"/>
<dbReference type="AlphaFoldDB" id="A0A1J0ADJ8"/>
<evidence type="ECO:0000256" key="1">
    <source>
        <dbReference type="ARBA" id="ARBA00006464"/>
    </source>
</evidence>
<keyword evidence="4" id="KW-0808">Transferase</keyword>
<sequence length="414" mass="46098">MTAVTWREQVVRRWGGWRTLGYGLGLVGVVGLAAQAAWGEGDFWRQGDYLRLAVAVAVTYGTAVGLEARVGRFPGVQRTRVVLVSVSLCFLGLLGVVSLTRWYYSRTFLGVSYGLTLVWQWVLAGWGRRLCLGLVPGELVTAIGHLPGVNWSWLHENSTGLGLDGVVVDLHDALSPPWMRFLADCRLRGLPVHHAATVWEGMTGRVSLAHLGEGLLPAPPERAYLLLKRVGETGLILLALPGLLPLAGLVALAVRWDSPGAVLFWQERMGQGGKPFWMVKFRSMRAQATGAQFARAADQRLTRVGKWIRRFRLDELPQLWHVLRGEMSLIGPRPEQVPFAREFSQRIPYYMCRHLVKPGITGWAQVSQGYAAGVQETRLKLEYDLYYVKYLSLWLDGLILAKTIKTIVTGFGSR</sequence>
<feature type="transmembrane region" description="Helical" evidence="2">
    <location>
        <begin position="235"/>
        <end position="256"/>
    </location>
</feature>
<evidence type="ECO:0000256" key="2">
    <source>
        <dbReference type="SAM" id="Phobius"/>
    </source>
</evidence>
<dbReference type="KEGG" id="glt:GlitD10_1687"/>
<dbReference type="PANTHER" id="PTHR30576:SF0">
    <property type="entry name" value="UNDECAPRENYL-PHOSPHATE N-ACETYLGALACTOSAMINYL 1-PHOSPHATE TRANSFERASE-RELATED"/>
    <property type="match status" value="1"/>
</dbReference>
<dbReference type="Proteomes" id="UP000180235">
    <property type="component" value="Chromosome"/>
</dbReference>
<organism evidence="4 5">
    <name type="scientific">Gloeomargarita lithophora Alchichica-D10</name>
    <dbReference type="NCBI Taxonomy" id="1188229"/>
    <lineage>
        <taxon>Bacteria</taxon>
        <taxon>Bacillati</taxon>
        <taxon>Cyanobacteriota</taxon>
        <taxon>Cyanophyceae</taxon>
        <taxon>Gloeomargaritales</taxon>
        <taxon>Gloeomargaritaceae</taxon>
        <taxon>Gloeomargarita</taxon>
    </lineage>
</organism>
<keyword evidence="2" id="KW-0472">Membrane</keyword>
<dbReference type="InterPro" id="IPR003362">
    <property type="entry name" value="Bact_transf"/>
</dbReference>
<feature type="transmembrane region" description="Helical" evidence="2">
    <location>
        <begin position="20"/>
        <end position="38"/>
    </location>
</feature>
<reference evidence="4 5" key="1">
    <citation type="submission" date="2016-10" db="EMBL/GenBank/DDBJ databases">
        <title>Description of Gloeomargarita lithophora gen. nov., sp. nov., a thylakoid-bearing basal-branching cyanobacterium with intracellular carbonates, and proposal for Gloeomargaritales ord. nov.</title>
        <authorList>
            <person name="Moreira D."/>
            <person name="Tavera R."/>
            <person name="Benzerara K."/>
            <person name="Skouri-Panet F."/>
            <person name="Couradeau E."/>
            <person name="Gerard E."/>
            <person name="Loussert C."/>
            <person name="Novelo E."/>
            <person name="Zivanovic Y."/>
            <person name="Lopez-Garcia P."/>
        </authorList>
    </citation>
    <scope>NUCLEOTIDE SEQUENCE [LARGE SCALE GENOMIC DNA]</scope>
    <source>
        <strain evidence="4 5">D10</strain>
    </source>
</reference>
<name>A0A1J0ADJ8_9CYAN</name>
<dbReference type="PANTHER" id="PTHR30576">
    <property type="entry name" value="COLANIC BIOSYNTHESIS UDP-GLUCOSE LIPID CARRIER TRANSFERASE"/>
    <property type="match status" value="1"/>
</dbReference>
<feature type="transmembrane region" description="Helical" evidence="2">
    <location>
        <begin position="82"/>
        <end position="104"/>
    </location>
</feature>
<evidence type="ECO:0000313" key="5">
    <source>
        <dbReference type="Proteomes" id="UP000180235"/>
    </source>
</evidence>
<keyword evidence="2" id="KW-1133">Transmembrane helix</keyword>